<dbReference type="EMBL" id="PKPP01002543">
    <property type="protein sequence ID" value="PWA74585.1"/>
    <property type="molecule type" value="Genomic_DNA"/>
</dbReference>
<evidence type="ECO:0000313" key="3">
    <source>
        <dbReference type="Proteomes" id="UP000245207"/>
    </source>
</evidence>
<dbReference type="Proteomes" id="UP000245207">
    <property type="component" value="Unassembled WGS sequence"/>
</dbReference>
<evidence type="ECO:0000313" key="2">
    <source>
        <dbReference type="EMBL" id="PWA74585.1"/>
    </source>
</evidence>
<keyword evidence="3" id="KW-1185">Reference proteome</keyword>
<accession>A0A2U1NM50</accession>
<dbReference type="OrthoDB" id="10253869at2759"/>
<dbReference type="STRING" id="35608.A0A2U1NM50"/>
<dbReference type="GO" id="GO:0005777">
    <property type="term" value="C:peroxisome"/>
    <property type="evidence" value="ECO:0007669"/>
    <property type="project" value="TreeGrafter"/>
</dbReference>
<dbReference type="Gene3D" id="2.30.38.10">
    <property type="entry name" value="Luciferase, Domain 3"/>
    <property type="match status" value="1"/>
</dbReference>
<proteinExistence type="predicted"/>
<protein>
    <submittedName>
        <fullName evidence="2">Phloem protein 2-like protein</fullName>
    </submittedName>
</protein>
<reference evidence="2 3" key="1">
    <citation type="journal article" date="2018" name="Mol. Plant">
        <title>The genome of Artemisia annua provides insight into the evolution of Asteraceae family and artemisinin biosynthesis.</title>
        <authorList>
            <person name="Shen Q."/>
            <person name="Zhang L."/>
            <person name="Liao Z."/>
            <person name="Wang S."/>
            <person name="Yan T."/>
            <person name="Shi P."/>
            <person name="Liu M."/>
            <person name="Fu X."/>
            <person name="Pan Q."/>
            <person name="Wang Y."/>
            <person name="Lv Z."/>
            <person name="Lu X."/>
            <person name="Zhang F."/>
            <person name="Jiang W."/>
            <person name="Ma Y."/>
            <person name="Chen M."/>
            <person name="Hao X."/>
            <person name="Li L."/>
            <person name="Tang Y."/>
            <person name="Lv G."/>
            <person name="Zhou Y."/>
            <person name="Sun X."/>
            <person name="Brodelius P.E."/>
            <person name="Rose J.K.C."/>
            <person name="Tang K."/>
        </authorList>
    </citation>
    <scope>NUCLEOTIDE SEQUENCE [LARGE SCALE GENOMIC DNA]</scope>
    <source>
        <strain evidence="3">cv. Huhao1</strain>
        <tissue evidence="2">Leaf</tissue>
    </source>
</reference>
<dbReference type="PANTHER" id="PTHR24096:SF413">
    <property type="entry name" value="PEROXISOMAL OPC-8:0-COA LIGASE 1"/>
    <property type="match status" value="1"/>
</dbReference>
<organism evidence="2 3">
    <name type="scientific">Artemisia annua</name>
    <name type="common">Sweet wormwood</name>
    <dbReference type="NCBI Taxonomy" id="35608"/>
    <lineage>
        <taxon>Eukaryota</taxon>
        <taxon>Viridiplantae</taxon>
        <taxon>Streptophyta</taxon>
        <taxon>Embryophyta</taxon>
        <taxon>Tracheophyta</taxon>
        <taxon>Spermatophyta</taxon>
        <taxon>Magnoliopsida</taxon>
        <taxon>eudicotyledons</taxon>
        <taxon>Gunneridae</taxon>
        <taxon>Pentapetalae</taxon>
        <taxon>asterids</taxon>
        <taxon>campanulids</taxon>
        <taxon>Asterales</taxon>
        <taxon>Asteraceae</taxon>
        <taxon>Asteroideae</taxon>
        <taxon>Anthemideae</taxon>
        <taxon>Artemisiinae</taxon>
        <taxon>Artemisia</taxon>
    </lineage>
</organism>
<evidence type="ECO:0000256" key="1">
    <source>
        <dbReference type="ARBA" id="ARBA00022598"/>
    </source>
</evidence>
<comment type="caution">
    <text evidence="2">The sequence shown here is derived from an EMBL/GenBank/DDBJ whole genome shotgun (WGS) entry which is preliminary data.</text>
</comment>
<dbReference type="PANTHER" id="PTHR24096">
    <property type="entry name" value="LONG-CHAIN-FATTY-ACID--COA LIGASE"/>
    <property type="match status" value="1"/>
</dbReference>
<gene>
    <name evidence="2" type="ORF">CTI12_AA175680</name>
</gene>
<dbReference type="GO" id="GO:0016405">
    <property type="term" value="F:CoA-ligase activity"/>
    <property type="evidence" value="ECO:0007669"/>
    <property type="project" value="TreeGrafter"/>
</dbReference>
<keyword evidence="1" id="KW-0436">Ligase</keyword>
<sequence>MVSNKPYVDLKYKTASGELNSYIAEWRDGEWMIVELCRFRSDNQIIDFKVQLESFCRHPCGNGPIFVDGIEFRPIDNVTFVIRALYSTGWLRTGDLCYIDEDGFIFMVNKLKELIKYKGYQLGFKNSGYNHESFAYSSAGSLRTMKLIVWRSVFIDHVLQVHLLNVVAESLKVVFGAHLSKFPPCQVSITTICKGRYHSSAKQYTEVFKCQSQSRWALKQQAHLVEVFYLLILSPFRVIPVMCRKSLALVKYILIIIARKELGLEYDEDIVGLIFCGMICSANYAGMLYSAYANAKRMVGDFSDKNHGVLLCDLGTAKSQFKDIGQFTLKENELIILDLQQLCPSTQLHMNGHFKEGLL</sequence>
<name>A0A2U1NM50_ARTAN</name>
<dbReference type="SUPFAM" id="SSF56801">
    <property type="entry name" value="Acetyl-CoA synthetase-like"/>
    <property type="match status" value="1"/>
</dbReference>
<dbReference type="AlphaFoldDB" id="A0A2U1NM50"/>